<evidence type="ECO:0000313" key="4">
    <source>
        <dbReference type="EMBL" id="ABW26662.1"/>
    </source>
</evidence>
<keyword evidence="2" id="KW-1133">Transmembrane helix</keyword>
<proteinExistence type="predicted"/>
<dbReference type="GO" id="GO:0006508">
    <property type="term" value="P:proteolysis"/>
    <property type="evidence" value="ECO:0007669"/>
    <property type="project" value="InterPro"/>
</dbReference>
<dbReference type="SMART" id="SM00235">
    <property type="entry name" value="ZnMc"/>
    <property type="match status" value="1"/>
</dbReference>
<name>B0CA75_ACAM1</name>
<sequence length="249" mass="28040">MGWPNLRKWPAVMGLGLIGLVVAVLVHFGWVRPNHAALQAPAAQVHPLPAALERWQDPQEQGDYFDQIKVTRVGYLVWSQFPVRVYTQPAPASLPLVQEKWPQAVDQAIQAWQAYFPLEVVTDPNQADITISAVDPTQRSQGRVRSAETRFKLYVDDQQRLSHRCTIQVRANQTETYIAAAVRHELGHALGIWGHSRLKTDALYFSQVRTPAPISARDMNTLKRVYQQPTRLGWPVQQSSDTSAPPAEP</sequence>
<dbReference type="CDD" id="cd04279">
    <property type="entry name" value="ZnMc_MMP_like_1"/>
    <property type="match status" value="1"/>
</dbReference>
<dbReference type="SUPFAM" id="SSF55486">
    <property type="entry name" value="Metalloproteases ('zincins'), catalytic domain"/>
    <property type="match status" value="1"/>
</dbReference>
<keyword evidence="2" id="KW-0472">Membrane</keyword>
<gene>
    <name evidence="4" type="ordered locus">AM1_1641</name>
</gene>
<dbReference type="STRING" id="329726.AM1_1641"/>
<dbReference type="Gene3D" id="3.40.390.10">
    <property type="entry name" value="Collagenase (Catalytic Domain)"/>
    <property type="match status" value="1"/>
</dbReference>
<dbReference type="EMBL" id="CP000828">
    <property type="protein sequence ID" value="ABW26662.1"/>
    <property type="molecule type" value="Genomic_DNA"/>
</dbReference>
<evidence type="ECO:0000256" key="1">
    <source>
        <dbReference type="SAM" id="MobiDB-lite"/>
    </source>
</evidence>
<evidence type="ECO:0000259" key="3">
    <source>
        <dbReference type="SMART" id="SM00235"/>
    </source>
</evidence>
<dbReference type="InterPro" id="IPR006026">
    <property type="entry name" value="Peptidase_Metallo"/>
</dbReference>
<protein>
    <recommendedName>
        <fullName evidence="3">Peptidase metallopeptidase domain-containing protein</fullName>
    </recommendedName>
</protein>
<evidence type="ECO:0000256" key="2">
    <source>
        <dbReference type="SAM" id="Phobius"/>
    </source>
</evidence>
<dbReference type="AlphaFoldDB" id="B0CA75"/>
<dbReference type="HOGENOM" id="CLU_079047_0_0_3"/>
<dbReference type="GO" id="GO:0008270">
    <property type="term" value="F:zinc ion binding"/>
    <property type="evidence" value="ECO:0007669"/>
    <property type="project" value="InterPro"/>
</dbReference>
<keyword evidence="5" id="KW-1185">Reference proteome</keyword>
<feature type="domain" description="Peptidase metallopeptidase" evidence="3">
    <location>
        <begin position="74"/>
        <end position="228"/>
    </location>
</feature>
<dbReference type="RefSeq" id="WP_012162182.1">
    <property type="nucleotide sequence ID" value="NC_009925.1"/>
</dbReference>
<dbReference type="Proteomes" id="UP000000268">
    <property type="component" value="Chromosome"/>
</dbReference>
<dbReference type="eggNOG" id="COG5549">
    <property type="taxonomic scope" value="Bacteria"/>
</dbReference>
<feature type="region of interest" description="Disordered" evidence="1">
    <location>
        <begin position="230"/>
        <end position="249"/>
    </location>
</feature>
<feature type="transmembrane region" description="Helical" evidence="2">
    <location>
        <begin position="12"/>
        <end position="31"/>
    </location>
</feature>
<organism evidence="4 5">
    <name type="scientific">Acaryochloris marina (strain MBIC 11017)</name>
    <dbReference type="NCBI Taxonomy" id="329726"/>
    <lineage>
        <taxon>Bacteria</taxon>
        <taxon>Bacillati</taxon>
        <taxon>Cyanobacteriota</taxon>
        <taxon>Cyanophyceae</taxon>
        <taxon>Acaryochloridales</taxon>
        <taxon>Acaryochloridaceae</taxon>
        <taxon>Acaryochloris</taxon>
    </lineage>
</organism>
<evidence type="ECO:0000313" key="5">
    <source>
        <dbReference type="Proteomes" id="UP000000268"/>
    </source>
</evidence>
<dbReference type="GO" id="GO:0008237">
    <property type="term" value="F:metallopeptidase activity"/>
    <property type="evidence" value="ECO:0007669"/>
    <property type="project" value="InterPro"/>
</dbReference>
<keyword evidence="2" id="KW-0812">Transmembrane</keyword>
<dbReference type="InterPro" id="IPR024079">
    <property type="entry name" value="MetalloPept_cat_dom_sf"/>
</dbReference>
<accession>B0CA75</accession>
<dbReference type="KEGG" id="amr:AM1_1641"/>
<reference evidence="4 5" key="1">
    <citation type="journal article" date="2008" name="Proc. Natl. Acad. Sci. U.S.A.">
        <title>Niche adaptation and genome expansion in the chlorophyll d-producing cyanobacterium Acaryochloris marina.</title>
        <authorList>
            <person name="Swingley W.D."/>
            <person name="Chen M."/>
            <person name="Cheung P.C."/>
            <person name="Conrad A.L."/>
            <person name="Dejesa L.C."/>
            <person name="Hao J."/>
            <person name="Honchak B.M."/>
            <person name="Karbach L.E."/>
            <person name="Kurdoglu A."/>
            <person name="Lahiri S."/>
            <person name="Mastrian S.D."/>
            <person name="Miyashita H."/>
            <person name="Page L."/>
            <person name="Ramakrishna P."/>
            <person name="Satoh S."/>
            <person name="Sattley W.M."/>
            <person name="Shimada Y."/>
            <person name="Taylor H.L."/>
            <person name="Tomo T."/>
            <person name="Tsuchiya T."/>
            <person name="Wang Z.T."/>
            <person name="Raymond J."/>
            <person name="Mimuro M."/>
            <person name="Blankenship R.E."/>
            <person name="Touchman J.W."/>
        </authorList>
    </citation>
    <scope>NUCLEOTIDE SEQUENCE [LARGE SCALE GENOMIC DNA]</scope>
    <source>
        <strain evidence="5">MBIC 11017</strain>
    </source>
</reference>